<keyword evidence="11" id="KW-1185">Reference proteome</keyword>
<accession>A0ABZ1JUM6</accession>
<dbReference type="PROSITE" id="PS00216">
    <property type="entry name" value="SUGAR_TRANSPORT_1"/>
    <property type="match status" value="1"/>
</dbReference>
<dbReference type="RefSeq" id="WP_328939174.1">
    <property type="nucleotide sequence ID" value="NZ_CP108133.1"/>
</dbReference>
<dbReference type="InterPro" id="IPR036259">
    <property type="entry name" value="MFS_trans_sf"/>
</dbReference>
<feature type="domain" description="Major facilitator superfamily (MFS) profile" evidence="9">
    <location>
        <begin position="14"/>
        <end position="407"/>
    </location>
</feature>
<feature type="region of interest" description="Disordered" evidence="7">
    <location>
        <begin position="405"/>
        <end position="425"/>
    </location>
</feature>
<feature type="transmembrane region" description="Helical" evidence="8">
    <location>
        <begin position="53"/>
        <end position="73"/>
    </location>
</feature>
<feature type="transmembrane region" description="Helical" evidence="8">
    <location>
        <begin position="117"/>
        <end position="138"/>
    </location>
</feature>
<keyword evidence="3" id="KW-1003">Cell membrane</keyword>
<dbReference type="Pfam" id="PF07690">
    <property type="entry name" value="MFS_1"/>
    <property type="match status" value="1"/>
</dbReference>
<evidence type="ECO:0000256" key="4">
    <source>
        <dbReference type="ARBA" id="ARBA00022692"/>
    </source>
</evidence>
<evidence type="ECO:0000256" key="8">
    <source>
        <dbReference type="SAM" id="Phobius"/>
    </source>
</evidence>
<keyword evidence="5 8" id="KW-1133">Transmembrane helix</keyword>
<evidence type="ECO:0000313" key="10">
    <source>
        <dbReference type="EMBL" id="WTP53383.1"/>
    </source>
</evidence>
<dbReference type="InterPro" id="IPR020846">
    <property type="entry name" value="MFS_dom"/>
</dbReference>
<feature type="transmembrane region" description="Helical" evidence="8">
    <location>
        <begin position="284"/>
        <end position="304"/>
    </location>
</feature>
<feature type="transmembrane region" description="Helical" evidence="8">
    <location>
        <begin position="85"/>
        <end position="111"/>
    </location>
</feature>
<comment type="subcellular location">
    <subcellularLocation>
        <location evidence="1">Cell membrane</location>
        <topology evidence="1">Multi-pass membrane protein</topology>
    </subcellularLocation>
</comment>
<protein>
    <submittedName>
        <fullName evidence="10">MFS transporter</fullName>
    </submittedName>
</protein>
<feature type="transmembrane region" description="Helical" evidence="8">
    <location>
        <begin position="346"/>
        <end position="367"/>
    </location>
</feature>
<gene>
    <name evidence="10" type="ORF">OG288_36745</name>
</gene>
<evidence type="ECO:0000313" key="11">
    <source>
        <dbReference type="Proteomes" id="UP001432166"/>
    </source>
</evidence>
<dbReference type="PROSITE" id="PS50850">
    <property type="entry name" value="MFS"/>
    <property type="match status" value="1"/>
</dbReference>
<keyword evidence="6 8" id="KW-0472">Membrane</keyword>
<dbReference type="PANTHER" id="PTHR23517:SF13">
    <property type="entry name" value="MAJOR FACILITATOR SUPERFAMILY MFS_1"/>
    <property type="match status" value="1"/>
</dbReference>
<dbReference type="SUPFAM" id="SSF103473">
    <property type="entry name" value="MFS general substrate transporter"/>
    <property type="match status" value="1"/>
</dbReference>
<evidence type="ECO:0000256" key="7">
    <source>
        <dbReference type="SAM" id="MobiDB-lite"/>
    </source>
</evidence>
<keyword evidence="4 8" id="KW-0812">Transmembrane</keyword>
<dbReference type="PANTHER" id="PTHR23517">
    <property type="entry name" value="RESISTANCE PROTEIN MDTM, PUTATIVE-RELATED-RELATED"/>
    <property type="match status" value="1"/>
</dbReference>
<dbReference type="InterPro" id="IPR005829">
    <property type="entry name" value="Sugar_transporter_CS"/>
</dbReference>
<evidence type="ECO:0000256" key="3">
    <source>
        <dbReference type="ARBA" id="ARBA00022475"/>
    </source>
</evidence>
<feature type="transmembrane region" description="Helical" evidence="8">
    <location>
        <begin position="175"/>
        <end position="192"/>
    </location>
</feature>
<feature type="transmembrane region" description="Helical" evidence="8">
    <location>
        <begin position="310"/>
        <end position="334"/>
    </location>
</feature>
<dbReference type="Proteomes" id="UP001432166">
    <property type="component" value="Chromosome"/>
</dbReference>
<dbReference type="Gene3D" id="1.20.1250.20">
    <property type="entry name" value="MFS general substrate transporter like domains"/>
    <property type="match status" value="1"/>
</dbReference>
<feature type="transmembrane region" description="Helical" evidence="8">
    <location>
        <begin position="379"/>
        <end position="398"/>
    </location>
</feature>
<dbReference type="InterPro" id="IPR050171">
    <property type="entry name" value="MFS_Transporters"/>
</dbReference>
<dbReference type="CDD" id="cd06174">
    <property type="entry name" value="MFS"/>
    <property type="match status" value="1"/>
</dbReference>
<dbReference type="EMBL" id="CP108133">
    <property type="protein sequence ID" value="WTP53383.1"/>
    <property type="molecule type" value="Genomic_DNA"/>
</dbReference>
<sequence>MRLTHVDASGSRRPATASTFWIFAAIYGVFMFAASAPSPLYGVYASRFSFSPSTLTVVFAVYAIALLAALLIVGRLSDHLGRRPVILASIVLQIIGMLCFVLADSTIVLVIGRVIQGFATGSAIGALSAGIIEGAAAVSPGLAPMVTSSTPSYGLAVGAIGSSTLVQYAPAPLRLVYWVIIAALVIGAAAMIRTPEPGQRRSGAARSLVPVASVPPHARASFAKVTPAIVAGWALSGFYLSLGSTLVPRIEHSTNHLWGGAAVFSFAFAAGTLSLATRQMSVRTALRAGPTAFAVGALLSLLAIDTGSGALFLMGGVIAGAGFGTGFLGGIRAVSEAARPHERAGVLAVFYVISYLAFSVPVVAAGIAQTHSSPQDVAMVYSGAVAALAVIGVAASLFTRRSGPTTPTADTALSETPSTMSSRSQ</sequence>
<feature type="transmembrane region" description="Helical" evidence="8">
    <location>
        <begin position="20"/>
        <end position="41"/>
    </location>
</feature>
<evidence type="ECO:0000259" key="9">
    <source>
        <dbReference type="PROSITE" id="PS50850"/>
    </source>
</evidence>
<evidence type="ECO:0000256" key="1">
    <source>
        <dbReference type="ARBA" id="ARBA00004651"/>
    </source>
</evidence>
<name>A0ABZ1JUM6_9ACTN</name>
<feature type="transmembrane region" description="Helical" evidence="8">
    <location>
        <begin position="228"/>
        <end position="250"/>
    </location>
</feature>
<keyword evidence="2" id="KW-0813">Transport</keyword>
<dbReference type="InterPro" id="IPR011701">
    <property type="entry name" value="MFS"/>
</dbReference>
<evidence type="ECO:0000256" key="6">
    <source>
        <dbReference type="ARBA" id="ARBA00023136"/>
    </source>
</evidence>
<evidence type="ECO:0000256" key="5">
    <source>
        <dbReference type="ARBA" id="ARBA00022989"/>
    </source>
</evidence>
<evidence type="ECO:0000256" key="2">
    <source>
        <dbReference type="ARBA" id="ARBA00022448"/>
    </source>
</evidence>
<organism evidence="10 11">
    <name type="scientific">Streptomyces tauricus</name>
    <dbReference type="NCBI Taxonomy" id="68274"/>
    <lineage>
        <taxon>Bacteria</taxon>
        <taxon>Bacillati</taxon>
        <taxon>Actinomycetota</taxon>
        <taxon>Actinomycetes</taxon>
        <taxon>Kitasatosporales</taxon>
        <taxon>Streptomycetaceae</taxon>
        <taxon>Streptomyces</taxon>
        <taxon>Streptomyces aurantiacus group</taxon>
    </lineage>
</organism>
<feature type="transmembrane region" description="Helical" evidence="8">
    <location>
        <begin position="256"/>
        <end position="277"/>
    </location>
</feature>
<reference evidence="10" key="1">
    <citation type="submission" date="2022-10" db="EMBL/GenBank/DDBJ databases">
        <title>The complete genomes of actinobacterial strains from the NBC collection.</title>
        <authorList>
            <person name="Joergensen T.S."/>
            <person name="Alvarez Arevalo M."/>
            <person name="Sterndorff E.B."/>
            <person name="Faurdal D."/>
            <person name="Vuksanovic O."/>
            <person name="Mourched A.-S."/>
            <person name="Charusanti P."/>
            <person name="Shaw S."/>
            <person name="Blin K."/>
            <person name="Weber T."/>
        </authorList>
    </citation>
    <scope>NUCLEOTIDE SEQUENCE</scope>
    <source>
        <strain evidence="10">NBC_00189</strain>
    </source>
</reference>
<proteinExistence type="predicted"/>